<dbReference type="AlphaFoldDB" id="A0A4R5U9F4"/>
<gene>
    <name evidence="1" type="ORF">E2F50_19980</name>
</gene>
<name>A0A4R5U9F4_9HYPH</name>
<dbReference type="RefSeq" id="WP_133317949.1">
    <property type="nucleotide sequence ID" value="NZ_SMTL01000007.1"/>
</dbReference>
<sequence>MSGNVRREIADRVLARMHERGFAADHDDAFMNLIDDWTLGLVEMAECRSRYSEILRERRQARRNAMDLVTLERQPTALLPGT</sequence>
<reference evidence="1 2" key="1">
    <citation type="submission" date="2019-03" db="EMBL/GenBank/DDBJ databases">
        <title>Rhizobium sp. nov., an bacterium isolated from biocrust in Mu Us Desert.</title>
        <authorList>
            <person name="Lixiong L."/>
        </authorList>
    </citation>
    <scope>NUCLEOTIDE SEQUENCE [LARGE SCALE GENOMIC DNA]</scope>
    <source>
        <strain evidence="1 2">SPY-1</strain>
    </source>
</reference>
<evidence type="ECO:0000313" key="1">
    <source>
        <dbReference type="EMBL" id="TDK31233.1"/>
    </source>
</evidence>
<dbReference type="OrthoDB" id="8397461at2"/>
<keyword evidence="2" id="KW-1185">Reference proteome</keyword>
<protein>
    <submittedName>
        <fullName evidence="1">Uncharacterized protein</fullName>
    </submittedName>
</protein>
<accession>A0A4R5U9F4</accession>
<organism evidence="1 2">
    <name type="scientific">Rhizobium deserti</name>
    <dbReference type="NCBI Taxonomy" id="2547961"/>
    <lineage>
        <taxon>Bacteria</taxon>
        <taxon>Pseudomonadati</taxon>
        <taxon>Pseudomonadota</taxon>
        <taxon>Alphaproteobacteria</taxon>
        <taxon>Hyphomicrobiales</taxon>
        <taxon>Rhizobiaceae</taxon>
        <taxon>Rhizobium/Agrobacterium group</taxon>
        <taxon>Rhizobium</taxon>
    </lineage>
</organism>
<proteinExistence type="predicted"/>
<dbReference type="EMBL" id="SMTL01000007">
    <property type="protein sequence ID" value="TDK31233.1"/>
    <property type="molecule type" value="Genomic_DNA"/>
</dbReference>
<comment type="caution">
    <text evidence="1">The sequence shown here is derived from an EMBL/GenBank/DDBJ whole genome shotgun (WGS) entry which is preliminary data.</text>
</comment>
<dbReference type="Proteomes" id="UP000295238">
    <property type="component" value="Unassembled WGS sequence"/>
</dbReference>
<evidence type="ECO:0000313" key="2">
    <source>
        <dbReference type="Proteomes" id="UP000295238"/>
    </source>
</evidence>